<dbReference type="Proteomes" id="UP000030004">
    <property type="component" value="Unassembled WGS sequence"/>
</dbReference>
<dbReference type="eggNOG" id="COG3205">
    <property type="taxonomic scope" value="Bacteria"/>
</dbReference>
<dbReference type="AlphaFoldDB" id="A0A0A0EEC3"/>
<gene>
    <name evidence="3" type="ORF">ATO9_12285</name>
</gene>
<feature type="transmembrane region" description="Helical" evidence="1">
    <location>
        <begin position="12"/>
        <end position="29"/>
    </location>
</feature>
<keyword evidence="1" id="KW-0472">Membrane</keyword>
<dbReference type="EMBL" id="AQQX01000004">
    <property type="protein sequence ID" value="KGM48413.1"/>
    <property type="molecule type" value="Genomic_DNA"/>
</dbReference>
<keyword evidence="1" id="KW-0812">Transmembrane</keyword>
<dbReference type="OrthoDB" id="197461at2"/>
<evidence type="ECO:0000313" key="3">
    <source>
        <dbReference type="EMBL" id="KGM48413.1"/>
    </source>
</evidence>
<feature type="transmembrane region" description="Helical" evidence="1">
    <location>
        <begin position="35"/>
        <end position="54"/>
    </location>
</feature>
<dbReference type="STRING" id="1461694.ATO9_12285"/>
<name>A0A0A0EEC3_9RHOB</name>
<protein>
    <recommendedName>
        <fullName evidence="2">DUF2061 domain-containing protein</fullName>
    </recommendedName>
</protein>
<evidence type="ECO:0000259" key="2">
    <source>
        <dbReference type="Pfam" id="PF09834"/>
    </source>
</evidence>
<accession>A0A0A0EEC3</accession>
<dbReference type="InterPro" id="IPR018638">
    <property type="entry name" value="DUF2061_membrane"/>
</dbReference>
<dbReference type="RefSeq" id="WP_043749169.1">
    <property type="nucleotide sequence ID" value="NZ_AQQX01000004.1"/>
</dbReference>
<dbReference type="Pfam" id="PF09834">
    <property type="entry name" value="DUF2061"/>
    <property type="match status" value="1"/>
</dbReference>
<evidence type="ECO:0000256" key="1">
    <source>
        <dbReference type="SAM" id="Phobius"/>
    </source>
</evidence>
<organism evidence="3 4">
    <name type="scientific">Pseudooceanicola atlanticus</name>
    <dbReference type="NCBI Taxonomy" id="1461694"/>
    <lineage>
        <taxon>Bacteria</taxon>
        <taxon>Pseudomonadati</taxon>
        <taxon>Pseudomonadota</taxon>
        <taxon>Alphaproteobacteria</taxon>
        <taxon>Rhodobacterales</taxon>
        <taxon>Paracoccaceae</taxon>
        <taxon>Pseudooceanicola</taxon>
    </lineage>
</organism>
<proteinExistence type="predicted"/>
<sequence>METRLRTLVKSGLWTLLGLVIMALVGFAFTGSLTVGGSMAAINAALGFVMYAFYERLWARIGWGRHV</sequence>
<comment type="caution">
    <text evidence="3">The sequence shown here is derived from an EMBL/GenBank/DDBJ whole genome shotgun (WGS) entry which is preliminary data.</text>
</comment>
<keyword evidence="4" id="KW-1185">Reference proteome</keyword>
<keyword evidence="1" id="KW-1133">Transmembrane helix</keyword>
<evidence type="ECO:0000313" key="4">
    <source>
        <dbReference type="Proteomes" id="UP000030004"/>
    </source>
</evidence>
<feature type="domain" description="DUF2061" evidence="2">
    <location>
        <begin position="8"/>
        <end position="59"/>
    </location>
</feature>
<reference evidence="3 4" key="1">
    <citation type="journal article" date="2015" name="Antonie Van Leeuwenhoek">
        <title>Pseudooceanicola atlanticus gen. nov. sp. nov., isolated from surface seawater of the Atlantic Ocean and reclassification of Oceanicola batsensis, Oceanicola marinus, Oceanicola nitratireducens, Oceanicola nanhaiensis, Oceanicola antarcticus and Oceanicola flagellatus, as Pseudooceanicola batsensis comb. nov., Pseudooceanicola marinus comb. nov., Pseudooceanicola nitratireducens comb. nov., Pseudooceanicola nanhaiensis comb. nov., Pseudooceanicola antarcticus comb. nov., and Pseudooceanicola flagellatus comb. nov.</title>
        <authorList>
            <person name="Lai Q."/>
            <person name="Li G."/>
            <person name="Liu X."/>
            <person name="Du Y."/>
            <person name="Sun F."/>
            <person name="Shao Z."/>
        </authorList>
    </citation>
    <scope>NUCLEOTIDE SEQUENCE [LARGE SCALE GENOMIC DNA]</scope>
    <source>
        <strain evidence="3 4">22II-s11g</strain>
    </source>
</reference>